<dbReference type="Proteomes" id="UP000308901">
    <property type="component" value="Unassembled WGS sequence"/>
</dbReference>
<accession>A0A5R8XYW4</accession>
<dbReference type="EMBL" id="VANU01000005">
    <property type="protein sequence ID" value="TLP37076.1"/>
    <property type="molecule type" value="Genomic_DNA"/>
</dbReference>
<keyword evidence="1" id="KW-0472">Membrane</keyword>
<feature type="transmembrane region" description="Helical" evidence="1">
    <location>
        <begin position="309"/>
        <end position="337"/>
    </location>
</feature>
<dbReference type="AlphaFoldDB" id="A0A5R8XYW4"/>
<dbReference type="RefSeq" id="WP_138153330.1">
    <property type="nucleotide sequence ID" value="NZ_VANU01000005.1"/>
</dbReference>
<feature type="transmembrane region" description="Helical" evidence="1">
    <location>
        <begin position="90"/>
        <end position="107"/>
    </location>
</feature>
<evidence type="ECO:0000313" key="3">
    <source>
        <dbReference type="Proteomes" id="UP000308901"/>
    </source>
</evidence>
<feature type="transmembrane region" description="Helical" evidence="1">
    <location>
        <begin position="113"/>
        <end position="134"/>
    </location>
</feature>
<keyword evidence="1" id="KW-0812">Transmembrane</keyword>
<feature type="transmembrane region" description="Helical" evidence="1">
    <location>
        <begin position="357"/>
        <end position="377"/>
    </location>
</feature>
<feature type="transmembrane region" description="Helical" evidence="1">
    <location>
        <begin position="221"/>
        <end position="239"/>
    </location>
</feature>
<comment type="caution">
    <text evidence="2">The sequence shown here is derived from an EMBL/GenBank/DDBJ whole genome shotgun (WGS) entry which is preliminary data.</text>
</comment>
<proteinExistence type="predicted"/>
<organism evidence="2 3">
    <name type="scientific">Arcobacter arenosus</name>
    <dbReference type="NCBI Taxonomy" id="2576037"/>
    <lineage>
        <taxon>Bacteria</taxon>
        <taxon>Pseudomonadati</taxon>
        <taxon>Campylobacterota</taxon>
        <taxon>Epsilonproteobacteria</taxon>
        <taxon>Campylobacterales</taxon>
        <taxon>Arcobacteraceae</taxon>
        <taxon>Arcobacter</taxon>
    </lineage>
</organism>
<reference evidence="2 3" key="1">
    <citation type="submission" date="2019-05" db="EMBL/GenBank/DDBJ databases">
        <title>Arcobacter sp. nov., isolated from sea sediment.</title>
        <authorList>
            <person name="Kim W."/>
        </authorList>
    </citation>
    <scope>NUCLEOTIDE SEQUENCE [LARGE SCALE GENOMIC DNA]</scope>
    <source>
        <strain evidence="2 3">CAU 1517</strain>
    </source>
</reference>
<feature type="transmembrane region" description="Helical" evidence="1">
    <location>
        <begin position="383"/>
        <end position="402"/>
    </location>
</feature>
<keyword evidence="1" id="KW-1133">Transmembrane helix</keyword>
<keyword evidence="3" id="KW-1185">Reference proteome</keyword>
<evidence type="ECO:0000256" key="1">
    <source>
        <dbReference type="SAM" id="Phobius"/>
    </source>
</evidence>
<feature type="transmembrane region" description="Helical" evidence="1">
    <location>
        <begin position="278"/>
        <end position="297"/>
    </location>
</feature>
<sequence length="419" mass="48098">MYTGLSLDQAPPFEAPLKFFLTAPLFATLAGIIVFFLDDLNMFARQTIGLVHILTIGFMMMIIFGALLQMLPVVAGAVIKKPKIVANTTYSFLLIGVISFFLGFYFYEKSALFISSISLLTASVVFLGICLYELMKVKPKSFIVQGMIFSTFFALLAIFIGIYMGISHAKENISASYFLFTSIHYNFVFVGFIFLLIASITFQVVPMFWVTNPFEKTKQKFIIYFTVVMLVIFSISLLLGLQDLFFYKIALFFICSYFAYQTIKTIISRKRKLKDLSVNYYLTSMFFLILGSLYFIIYDFFNLKIEILAVLWGIGFIMSIMNGMLYKIVPFLAWFHLSSKGFFDIPTIRDMIPPKQIEIQFFLHLGAIIFFLLFLIFEYSILLKLAAVVFALSNIYLFFNLFKAAKVYLDFDTSQSILN</sequence>
<feature type="transmembrane region" description="Helical" evidence="1">
    <location>
        <begin position="186"/>
        <end position="209"/>
    </location>
</feature>
<protein>
    <submittedName>
        <fullName evidence="2">Uncharacterized protein</fullName>
    </submittedName>
</protein>
<name>A0A5R8XYW4_9BACT</name>
<feature type="transmembrane region" description="Helical" evidence="1">
    <location>
        <begin position="146"/>
        <end position="166"/>
    </location>
</feature>
<evidence type="ECO:0000313" key="2">
    <source>
        <dbReference type="EMBL" id="TLP37076.1"/>
    </source>
</evidence>
<feature type="transmembrane region" description="Helical" evidence="1">
    <location>
        <begin position="49"/>
        <end position="78"/>
    </location>
</feature>
<feature type="transmembrane region" description="Helical" evidence="1">
    <location>
        <begin position="19"/>
        <end position="37"/>
    </location>
</feature>
<dbReference type="OrthoDB" id="5295665at2"/>
<gene>
    <name evidence="2" type="ORF">FDK22_12595</name>
</gene>